<dbReference type="EMBL" id="LGRB01000009">
    <property type="protein sequence ID" value="OCT51183.1"/>
    <property type="molecule type" value="Genomic_DNA"/>
</dbReference>
<dbReference type="Gene3D" id="2.60.120.330">
    <property type="entry name" value="B-lactam Antibiotic, Isopenicillin N Synthase, Chain"/>
    <property type="match status" value="1"/>
</dbReference>
<reference evidence="4" key="1">
    <citation type="submission" date="2015-07" db="EMBL/GenBank/DDBJ databases">
        <authorList>
            <person name="Teixeira M.M."/>
            <person name="Souza R.C."/>
            <person name="Almeida L.G."/>
            <person name="Vicente V.A."/>
            <person name="de Hoog S."/>
            <person name="Bocca A.L."/>
            <person name="de Almeida S.R."/>
            <person name="Vasconcelos A.T."/>
            <person name="Felipe M.S."/>
        </authorList>
    </citation>
    <scope>NUCLEOTIDE SEQUENCE [LARGE SCALE GENOMIC DNA]</scope>
    <source>
        <strain evidence="4">KSF</strain>
    </source>
</reference>
<dbReference type="STRING" id="86049.A0A1C1CRT3"/>
<dbReference type="SUPFAM" id="SSF51197">
    <property type="entry name" value="Clavaminate synthase-like"/>
    <property type="match status" value="1"/>
</dbReference>
<dbReference type="Pfam" id="PF03171">
    <property type="entry name" value="2OG-FeII_Oxy"/>
    <property type="match status" value="1"/>
</dbReference>
<sequence length="334" mass="36869">MDDRTDLTGCRPPGPPPLLSETQMLQLAQQGWLSLALPARLAETLADLFTSSAVFFDQQDPAKARAYPSKSGTEFGYYRVEKEKEYITFRCRVHTAPSSPSPAPSQCTTVVPASLYGLEDAAARAWQDCALLLFRILCDLARWSHLDPSSVWDDILDGTLTMPPAEDQMTYTLLRLFRYVPTTGVAETHTDLGLLTLCVGDRDGLEVLDRRQSTDDHPVWINAAGEARTATILVGQTLRALSNETFNAGGHRVVGHAAGRHSVVFALRHSSRHDVDFGLFGGQGRVRPSELYRCIDVGKVNINTVKKRRDVQRAADEAGRLATETLRCNTVDRT</sequence>
<evidence type="ECO:0000256" key="1">
    <source>
        <dbReference type="ARBA" id="ARBA00008056"/>
    </source>
</evidence>
<protein>
    <recommendedName>
        <fullName evidence="2">Isopenicillin N synthase-like Fe(2+) 2OG dioxygenase domain-containing protein</fullName>
    </recommendedName>
</protein>
<dbReference type="eggNOG" id="ENOG502S6G6">
    <property type="taxonomic scope" value="Eukaryota"/>
</dbReference>
<dbReference type="AlphaFoldDB" id="A0A1C1CRT3"/>
<proteinExistence type="inferred from homology"/>
<dbReference type="VEuPathDB" id="FungiDB:CLCR_08847"/>
<dbReference type="InterPro" id="IPR050231">
    <property type="entry name" value="Iron_ascorbate_oxido_reductase"/>
</dbReference>
<keyword evidence="4" id="KW-1185">Reference proteome</keyword>
<evidence type="ECO:0000259" key="2">
    <source>
        <dbReference type="Pfam" id="PF03171"/>
    </source>
</evidence>
<dbReference type="InterPro" id="IPR027443">
    <property type="entry name" value="IPNS-like_sf"/>
</dbReference>
<dbReference type="InterPro" id="IPR044861">
    <property type="entry name" value="IPNS-like_FE2OG_OXY"/>
</dbReference>
<accession>A0A1C1CRT3</accession>
<comment type="similarity">
    <text evidence="1">Belongs to the iron/ascorbate-dependent oxidoreductase family.</text>
</comment>
<comment type="caution">
    <text evidence="3">The sequence shown here is derived from an EMBL/GenBank/DDBJ whole genome shotgun (WGS) entry which is preliminary data.</text>
</comment>
<gene>
    <name evidence="3" type="ORF">CLCR_08847</name>
</gene>
<dbReference type="PANTHER" id="PTHR47990">
    <property type="entry name" value="2-OXOGLUTARATE (2OG) AND FE(II)-DEPENDENT OXYGENASE SUPERFAMILY PROTEIN-RELATED"/>
    <property type="match status" value="1"/>
</dbReference>
<feature type="domain" description="Isopenicillin N synthase-like Fe(2+) 2OG dioxygenase" evidence="2">
    <location>
        <begin position="186"/>
        <end position="268"/>
    </location>
</feature>
<name>A0A1C1CRT3_9EURO</name>
<evidence type="ECO:0000313" key="3">
    <source>
        <dbReference type="EMBL" id="OCT51183.1"/>
    </source>
</evidence>
<dbReference type="Proteomes" id="UP000094526">
    <property type="component" value="Unassembled WGS sequence"/>
</dbReference>
<organism evidence="3 4">
    <name type="scientific">Cladophialophora carrionii</name>
    <dbReference type="NCBI Taxonomy" id="86049"/>
    <lineage>
        <taxon>Eukaryota</taxon>
        <taxon>Fungi</taxon>
        <taxon>Dikarya</taxon>
        <taxon>Ascomycota</taxon>
        <taxon>Pezizomycotina</taxon>
        <taxon>Eurotiomycetes</taxon>
        <taxon>Chaetothyriomycetidae</taxon>
        <taxon>Chaetothyriales</taxon>
        <taxon>Herpotrichiellaceae</taxon>
        <taxon>Cladophialophora</taxon>
    </lineage>
</organism>
<dbReference type="VEuPathDB" id="FungiDB:G647_06890"/>
<dbReference type="OrthoDB" id="288590at2759"/>
<evidence type="ECO:0000313" key="4">
    <source>
        <dbReference type="Proteomes" id="UP000094526"/>
    </source>
</evidence>